<keyword evidence="1" id="KW-1133">Transmembrane helix</keyword>
<dbReference type="Proteomes" id="UP000184509">
    <property type="component" value="Unassembled WGS sequence"/>
</dbReference>
<name>A0A1M4ZNG6_9BACE</name>
<reference evidence="2 3" key="1">
    <citation type="submission" date="2016-11" db="EMBL/GenBank/DDBJ databases">
        <authorList>
            <person name="Jaros S."/>
            <person name="Januszkiewicz K."/>
            <person name="Wedrychowicz H."/>
        </authorList>
    </citation>
    <scope>NUCLEOTIDE SEQUENCE [LARGE SCALE GENOMIC DNA]</scope>
    <source>
        <strain evidence="2 3">DSM 26991</strain>
    </source>
</reference>
<dbReference type="AlphaFoldDB" id="A0A1M4ZNG6"/>
<dbReference type="EMBL" id="FQTV01000006">
    <property type="protein sequence ID" value="SHF19475.1"/>
    <property type="molecule type" value="Genomic_DNA"/>
</dbReference>
<evidence type="ECO:0000313" key="3">
    <source>
        <dbReference type="Proteomes" id="UP000184509"/>
    </source>
</evidence>
<sequence length="66" mass="7582">MKYYLIAIASIIFGVWSTRSTYKDEKRFVNHRFAVSYIMHFRGYLACIVAIIVGVLMLLALLGCFS</sequence>
<protein>
    <submittedName>
        <fullName evidence="2">Uncharacterized protein</fullName>
    </submittedName>
</protein>
<accession>A0A1M4ZNG6</accession>
<organism evidence="2 3">
    <name type="scientific">Bacteroides luti</name>
    <dbReference type="NCBI Taxonomy" id="1297750"/>
    <lineage>
        <taxon>Bacteria</taxon>
        <taxon>Pseudomonadati</taxon>
        <taxon>Bacteroidota</taxon>
        <taxon>Bacteroidia</taxon>
        <taxon>Bacteroidales</taxon>
        <taxon>Bacteroidaceae</taxon>
        <taxon>Bacteroides</taxon>
    </lineage>
</organism>
<evidence type="ECO:0000313" key="2">
    <source>
        <dbReference type="EMBL" id="SHF19475.1"/>
    </source>
</evidence>
<keyword evidence="3" id="KW-1185">Reference proteome</keyword>
<gene>
    <name evidence="2" type="ORF">SAMN05444405_1061</name>
</gene>
<evidence type="ECO:0000256" key="1">
    <source>
        <dbReference type="SAM" id="Phobius"/>
    </source>
</evidence>
<feature type="transmembrane region" description="Helical" evidence="1">
    <location>
        <begin position="41"/>
        <end position="65"/>
    </location>
</feature>
<keyword evidence="1" id="KW-0812">Transmembrane</keyword>
<keyword evidence="1" id="KW-0472">Membrane</keyword>
<proteinExistence type="predicted"/>